<evidence type="ECO:0000313" key="1">
    <source>
        <dbReference type="EMBL" id="KAF6141802.1"/>
    </source>
</evidence>
<protein>
    <submittedName>
        <fullName evidence="1">Uncharacterized protein</fullName>
    </submittedName>
</protein>
<feature type="non-terminal residue" evidence="1">
    <location>
        <position position="70"/>
    </location>
</feature>
<reference evidence="1 2" key="1">
    <citation type="journal article" date="2020" name="IScience">
        <title>Genome Sequencing of the Endangered Kingdonia uniflora (Circaeasteraceae, Ranunculales) Reveals Potential Mechanisms of Evolutionary Specialization.</title>
        <authorList>
            <person name="Sun Y."/>
            <person name="Deng T."/>
            <person name="Zhang A."/>
            <person name="Moore M.J."/>
            <person name="Landis J.B."/>
            <person name="Lin N."/>
            <person name="Zhang H."/>
            <person name="Zhang X."/>
            <person name="Huang J."/>
            <person name="Zhang X."/>
            <person name="Sun H."/>
            <person name="Wang H."/>
        </authorList>
    </citation>
    <scope>NUCLEOTIDE SEQUENCE [LARGE SCALE GENOMIC DNA]</scope>
    <source>
        <strain evidence="1">TB1705</strain>
        <tissue evidence="1">Leaf</tissue>
    </source>
</reference>
<organism evidence="1 2">
    <name type="scientific">Kingdonia uniflora</name>
    <dbReference type="NCBI Taxonomy" id="39325"/>
    <lineage>
        <taxon>Eukaryota</taxon>
        <taxon>Viridiplantae</taxon>
        <taxon>Streptophyta</taxon>
        <taxon>Embryophyta</taxon>
        <taxon>Tracheophyta</taxon>
        <taxon>Spermatophyta</taxon>
        <taxon>Magnoliopsida</taxon>
        <taxon>Ranunculales</taxon>
        <taxon>Circaeasteraceae</taxon>
        <taxon>Kingdonia</taxon>
    </lineage>
</organism>
<evidence type="ECO:0000313" key="2">
    <source>
        <dbReference type="Proteomes" id="UP000541444"/>
    </source>
</evidence>
<comment type="caution">
    <text evidence="1">The sequence shown here is derived from an EMBL/GenBank/DDBJ whole genome shotgun (WGS) entry which is preliminary data.</text>
</comment>
<dbReference type="AlphaFoldDB" id="A0A7J7LGT9"/>
<dbReference type="Proteomes" id="UP000541444">
    <property type="component" value="Unassembled WGS sequence"/>
</dbReference>
<accession>A0A7J7LGT9</accession>
<dbReference type="EMBL" id="JACGCM010002299">
    <property type="protein sequence ID" value="KAF6141802.1"/>
    <property type="molecule type" value="Genomic_DNA"/>
</dbReference>
<sequence>SPARNLKKTQNPRFIKKKFSNSFAFNIHYLFIDFPLGHLQNTYHEIIHQFGSNPLQNELRNKQTEPFSLE</sequence>
<name>A0A7J7LGT9_9MAGN</name>
<proteinExistence type="predicted"/>
<gene>
    <name evidence="1" type="ORF">GIB67_027980</name>
</gene>
<keyword evidence="2" id="KW-1185">Reference proteome</keyword>
<feature type="non-terminal residue" evidence="1">
    <location>
        <position position="1"/>
    </location>
</feature>